<dbReference type="PROSITE" id="PS51459">
    <property type="entry name" value="FIDO"/>
    <property type="match status" value="1"/>
</dbReference>
<protein>
    <recommendedName>
        <fullName evidence="1">Fido domain-containing protein</fullName>
    </recommendedName>
</protein>
<name>A0A1G2HGX2_9BACT</name>
<accession>A0A1G2HGX2</accession>
<dbReference type="EMBL" id="MHOK01000020">
    <property type="protein sequence ID" value="OGZ61629.1"/>
    <property type="molecule type" value="Genomic_DNA"/>
</dbReference>
<dbReference type="AlphaFoldDB" id="A0A1G2HGX2"/>
<evidence type="ECO:0000313" key="3">
    <source>
        <dbReference type="Proteomes" id="UP000176770"/>
    </source>
</evidence>
<organism evidence="2 3">
    <name type="scientific">Candidatus Spechtbacteria bacterium RIFCSPLOWO2_12_FULL_38_22</name>
    <dbReference type="NCBI Taxonomy" id="1802165"/>
    <lineage>
        <taxon>Bacteria</taxon>
        <taxon>Candidatus Spechtiibacteriota</taxon>
    </lineage>
</organism>
<evidence type="ECO:0000313" key="2">
    <source>
        <dbReference type="EMBL" id="OGZ61629.1"/>
    </source>
</evidence>
<dbReference type="SUPFAM" id="SSF140931">
    <property type="entry name" value="Fic-like"/>
    <property type="match status" value="1"/>
</dbReference>
<dbReference type="STRING" id="1802165.A3F94_00135"/>
<dbReference type="InterPro" id="IPR003812">
    <property type="entry name" value="Fido"/>
</dbReference>
<evidence type="ECO:0000259" key="1">
    <source>
        <dbReference type="PROSITE" id="PS51459"/>
    </source>
</evidence>
<dbReference type="Gene3D" id="1.20.120.1870">
    <property type="entry name" value="Fic/DOC protein, Fido domain"/>
    <property type="match status" value="1"/>
</dbReference>
<sequence>MKKKKEVKQATTYQTKSKAVKLGGDFDTELIKEFASTWVLLDAYDKETLDINSKTKKSISLVAGELAGAIKNLRGELFKKSQATELFAQERKSGSVEGIVGNVMQSFGGQSLYPSLEEKAAHLLYFMVKNHPFVDGNKRSGAFTFIWFLRKYCARASHNINPATLIVLTLLIAESDPSKKEQMVALVTNLLK</sequence>
<feature type="domain" description="Fido" evidence="1">
    <location>
        <begin position="54"/>
        <end position="192"/>
    </location>
</feature>
<dbReference type="Pfam" id="PF02661">
    <property type="entry name" value="Fic"/>
    <property type="match status" value="1"/>
</dbReference>
<dbReference type="InterPro" id="IPR053737">
    <property type="entry name" value="Type_II_TA_Toxin"/>
</dbReference>
<dbReference type="InterPro" id="IPR036597">
    <property type="entry name" value="Fido-like_dom_sf"/>
</dbReference>
<gene>
    <name evidence="2" type="ORF">A3F94_00135</name>
</gene>
<dbReference type="Proteomes" id="UP000176770">
    <property type="component" value="Unassembled WGS sequence"/>
</dbReference>
<proteinExistence type="predicted"/>
<reference evidence="2 3" key="1">
    <citation type="journal article" date="2016" name="Nat. Commun.">
        <title>Thousands of microbial genomes shed light on interconnected biogeochemical processes in an aquifer system.</title>
        <authorList>
            <person name="Anantharaman K."/>
            <person name="Brown C.T."/>
            <person name="Hug L.A."/>
            <person name="Sharon I."/>
            <person name="Castelle C.J."/>
            <person name="Probst A.J."/>
            <person name="Thomas B.C."/>
            <person name="Singh A."/>
            <person name="Wilkins M.J."/>
            <person name="Karaoz U."/>
            <person name="Brodie E.L."/>
            <person name="Williams K.H."/>
            <person name="Hubbard S.S."/>
            <person name="Banfield J.F."/>
        </authorList>
    </citation>
    <scope>NUCLEOTIDE SEQUENCE [LARGE SCALE GENOMIC DNA]</scope>
</reference>
<comment type="caution">
    <text evidence="2">The sequence shown here is derived from an EMBL/GenBank/DDBJ whole genome shotgun (WGS) entry which is preliminary data.</text>
</comment>